<dbReference type="Proteomes" id="UP001221757">
    <property type="component" value="Unassembled WGS sequence"/>
</dbReference>
<comment type="caution">
    <text evidence="2">The sequence shown here is derived from an EMBL/GenBank/DDBJ whole genome shotgun (WGS) entry which is preliminary data.</text>
</comment>
<accession>A0AAD7M6X4</accession>
<feature type="region of interest" description="Disordered" evidence="1">
    <location>
        <begin position="1"/>
        <end position="56"/>
    </location>
</feature>
<proteinExistence type="predicted"/>
<keyword evidence="3" id="KW-1185">Reference proteome</keyword>
<name>A0AAD7M6X4_MYCRO</name>
<dbReference type="AlphaFoldDB" id="A0AAD7M6X4"/>
<protein>
    <submittedName>
        <fullName evidence="2">Uncharacterized protein</fullName>
    </submittedName>
</protein>
<evidence type="ECO:0000313" key="2">
    <source>
        <dbReference type="EMBL" id="KAJ7704004.1"/>
    </source>
</evidence>
<sequence>MIERREKLVDPPAGRIREQAKRSLKWNDGNNDRGRSGDDRVRSKPVSGTASRPISERGLGQSIELVWKPRKAKSIQCSKNIFCTFELVMLHQCYIYLRGFESHNVTNDFGAHKGHAVTGDLKQIESASDGIKVEEIRIV</sequence>
<feature type="compositionally biased region" description="Basic and acidic residues" evidence="1">
    <location>
        <begin position="30"/>
        <end position="42"/>
    </location>
</feature>
<dbReference type="EMBL" id="JARKIE010000011">
    <property type="protein sequence ID" value="KAJ7704004.1"/>
    <property type="molecule type" value="Genomic_DNA"/>
</dbReference>
<reference evidence="2" key="1">
    <citation type="submission" date="2023-03" db="EMBL/GenBank/DDBJ databases">
        <title>Massive genome expansion in bonnet fungi (Mycena s.s.) driven by repeated elements and novel gene families across ecological guilds.</title>
        <authorList>
            <consortium name="Lawrence Berkeley National Laboratory"/>
            <person name="Harder C.B."/>
            <person name="Miyauchi S."/>
            <person name="Viragh M."/>
            <person name="Kuo A."/>
            <person name="Thoen E."/>
            <person name="Andreopoulos B."/>
            <person name="Lu D."/>
            <person name="Skrede I."/>
            <person name="Drula E."/>
            <person name="Henrissat B."/>
            <person name="Morin E."/>
            <person name="Kohler A."/>
            <person name="Barry K."/>
            <person name="LaButti K."/>
            <person name="Morin E."/>
            <person name="Salamov A."/>
            <person name="Lipzen A."/>
            <person name="Mereny Z."/>
            <person name="Hegedus B."/>
            <person name="Baldrian P."/>
            <person name="Stursova M."/>
            <person name="Weitz H."/>
            <person name="Taylor A."/>
            <person name="Grigoriev I.V."/>
            <person name="Nagy L.G."/>
            <person name="Martin F."/>
            <person name="Kauserud H."/>
        </authorList>
    </citation>
    <scope>NUCLEOTIDE SEQUENCE</scope>
    <source>
        <strain evidence="2">CBHHK067</strain>
    </source>
</reference>
<evidence type="ECO:0000256" key="1">
    <source>
        <dbReference type="SAM" id="MobiDB-lite"/>
    </source>
</evidence>
<feature type="compositionally biased region" description="Basic and acidic residues" evidence="1">
    <location>
        <begin position="1"/>
        <end position="21"/>
    </location>
</feature>
<organism evidence="2 3">
    <name type="scientific">Mycena rosella</name>
    <name type="common">Pink bonnet</name>
    <name type="synonym">Agaricus rosellus</name>
    <dbReference type="NCBI Taxonomy" id="1033263"/>
    <lineage>
        <taxon>Eukaryota</taxon>
        <taxon>Fungi</taxon>
        <taxon>Dikarya</taxon>
        <taxon>Basidiomycota</taxon>
        <taxon>Agaricomycotina</taxon>
        <taxon>Agaricomycetes</taxon>
        <taxon>Agaricomycetidae</taxon>
        <taxon>Agaricales</taxon>
        <taxon>Marasmiineae</taxon>
        <taxon>Mycenaceae</taxon>
        <taxon>Mycena</taxon>
    </lineage>
</organism>
<gene>
    <name evidence="2" type="ORF">B0H17DRAFT_1127027</name>
</gene>
<evidence type="ECO:0000313" key="3">
    <source>
        <dbReference type="Proteomes" id="UP001221757"/>
    </source>
</evidence>